<dbReference type="RefSeq" id="WP_170302260.1">
    <property type="nucleotide sequence ID" value="NZ_AP021875.1"/>
</dbReference>
<gene>
    <name evidence="2" type="ORF">DSCW_26420</name>
</gene>
<proteinExistence type="predicted"/>
<dbReference type="Proteomes" id="UP000427769">
    <property type="component" value="Chromosome"/>
</dbReference>
<dbReference type="GO" id="GO:0006629">
    <property type="term" value="P:lipid metabolic process"/>
    <property type="evidence" value="ECO:0007669"/>
    <property type="project" value="InterPro"/>
</dbReference>
<protein>
    <recommendedName>
        <fullName evidence="1">Fungal lipase-type domain-containing protein</fullName>
    </recommendedName>
</protein>
<dbReference type="PANTHER" id="PTHR45856">
    <property type="entry name" value="ALPHA/BETA-HYDROLASES SUPERFAMILY PROTEIN"/>
    <property type="match status" value="1"/>
</dbReference>
<organism evidence="2 3">
    <name type="scientific">Desulfosarcina widdelii</name>
    <dbReference type="NCBI Taxonomy" id="947919"/>
    <lineage>
        <taxon>Bacteria</taxon>
        <taxon>Pseudomonadati</taxon>
        <taxon>Thermodesulfobacteriota</taxon>
        <taxon>Desulfobacteria</taxon>
        <taxon>Desulfobacterales</taxon>
        <taxon>Desulfosarcinaceae</taxon>
        <taxon>Desulfosarcina</taxon>
    </lineage>
</organism>
<dbReference type="Pfam" id="PF01764">
    <property type="entry name" value="Lipase_3"/>
    <property type="match status" value="1"/>
</dbReference>
<evidence type="ECO:0000313" key="2">
    <source>
        <dbReference type="EMBL" id="BBO75225.1"/>
    </source>
</evidence>
<feature type="domain" description="Fungal lipase-type" evidence="1">
    <location>
        <begin position="105"/>
        <end position="222"/>
    </location>
</feature>
<evidence type="ECO:0000313" key="3">
    <source>
        <dbReference type="Proteomes" id="UP000427769"/>
    </source>
</evidence>
<dbReference type="KEGG" id="dwd:DSCW_26420"/>
<keyword evidence="3" id="KW-1185">Reference proteome</keyword>
<name>A0A5K7Z3D6_9BACT</name>
<dbReference type="Gene3D" id="3.40.50.1820">
    <property type="entry name" value="alpha/beta hydrolase"/>
    <property type="match status" value="1"/>
</dbReference>
<dbReference type="InterPro" id="IPR029058">
    <property type="entry name" value="AB_hydrolase_fold"/>
</dbReference>
<reference evidence="2 3" key="1">
    <citation type="submission" date="2019-11" db="EMBL/GenBank/DDBJ databases">
        <title>Comparative genomics of hydrocarbon-degrading Desulfosarcina strains.</title>
        <authorList>
            <person name="Watanabe M."/>
            <person name="Kojima H."/>
            <person name="Fukui M."/>
        </authorList>
    </citation>
    <scope>NUCLEOTIDE SEQUENCE [LARGE SCALE GENOMIC DNA]</scope>
    <source>
        <strain evidence="2 3">PP31</strain>
    </source>
</reference>
<dbReference type="EMBL" id="AP021875">
    <property type="protein sequence ID" value="BBO75225.1"/>
    <property type="molecule type" value="Genomic_DNA"/>
</dbReference>
<dbReference type="InterPro" id="IPR002921">
    <property type="entry name" value="Fungal_lipase-type"/>
</dbReference>
<dbReference type="InterPro" id="IPR051218">
    <property type="entry name" value="Sec_MonoDiacylglyc_Lipase"/>
</dbReference>
<dbReference type="CDD" id="cd00519">
    <property type="entry name" value="Lipase_3"/>
    <property type="match status" value="1"/>
</dbReference>
<accession>A0A5K7Z3D6</accession>
<evidence type="ECO:0000259" key="1">
    <source>
        <dbReference type="Pfam" id="PF01764"/>
    </source>
</evidence>
<sequence length="272" mass="30155">MAYDHTWQSVLRPGDSEDFFKDHRPMEFRVRSEGFDPVNAWWLSELSRLIYRRDASEGFHHPGQASRNDILETVGLVERCFFNGPTVQGALVTTVEDGEDAYAALVFRGTVGRLASWLGNLDMAMTPWRRGGRVHRGFNTMLMELRDEISEALDEVHAPLFYTGHSLGGALATLAASLRPPRAVYTFGAPRIGDAAFSETLAGMPIYHVCNPKDIVTALPPARWGSGFTLPGTRIINTEVPLAHRRFSQTPAFLAGHAPLNYTAQLPVAFDN</sequence>
<dbReference type="SUPFAM" id="SSF53474">
    <property type="entry name" value="alpha/beta-Hydrolases"/>
    <property type="match status" value="1"/>
</dbReference>
<dbReference type="PANTHER" id="PTHR45856:SF24">
    <property type="entry name" value="FUNGAL LIPASE-LIKE DOMAIN-CONTAINING PROTEIN"/>
    <property type="match status" value="1"/>
</dbReference>
<dbReference type="AlphaFoldDB" id="A0A5K7Z3D6"/>